<name>A0ACC2XTZ4_9TREE</name>
<sequence length="90" mass="10605">MSPYSLSTDDHRYRDNNKQWDDTNAESNAEIRSSLTNSLQELRNIESVWHEDGFELQRQWTILESNSTVPIVNHKHMIHMDINHTQLNAV</sequence>
<proteinExistence type="predicted"/>
<dbReference type="Proteomes" id="UP001234202">
    <property type="component" value="Unassembled WGS sequence"/>
</dbReference>
<evidence type="ECO:0000313" key="2">
    <source>
        <dbReference type="Proteomes" id="UP001234202"/>
    </source>
</evidence>
<comment type="caution">
    <text evidence="1">The sequence shown here is derived from an EMBL/GenBank/DDBJ whole genome shotgun (WGS) entry which is preliminary data.</text>
</comment>
<reference evidence="1" key="1">
    <citation type="submission" date="2023-04" db="EMBL/GenBank/DDBJ databases">
        <title>Draft Genome sequencing of Naganishia species isolated from polar environments using Oxford Nanopore Technology.</title>
        <authorList>
            <person name="Leo P."/>
            <person name="Venkateswaran K."/>
        </authorList>
    </citation>
    <scope>NUCLEOTIDE SEQUENCE</scope>
    <source>
        <strain evidence="1">DBVPG 5303</strain>
    </source>
</reference>
<gene>
    <name evidence="1" type="ORF">QFC24_001336</name>
</gene>
<evidence type="ECO:0000313" key="1">
    <source>
        <dbReference type="EMBL" id="KAJ9127101.1"/>
    </source>
</evidence>
<organism evidence="1 2">
    <name type="scientific">Naganishia onofrii</name>
    <dbReference type="NCBI Taxonomy" id="1851511"/>
    <lineage>
        <taxon>Eukaryota</taxon>
        <taxon>Fungi</taxon>
        <taxon>Dikarya</taxon>
        <taxon>Basidiomycota</taxon>
        <taxon>Agaricomycotina</taxon>
        <taxon>Tremellomycetes</taxon>
        <taxon>Filobasidiales</taxon>
        <taxon>Filobasidiaceae</taxon>
        <taxon>Naganishia</taxon>
    </lineage>
</organism>
<dbReference type="EMBL" id="JASBWV010000003">
    <property type="protein sequence ID" value="KAJ9127101.1"/>
    <property type="molecule type" value="Genomic_DNA"/>
</dbReference>
<keyword evidence="2" id="KW-1185">Reference proteome</keyword>
<accession>A0ACC2XTZ4</accession>
<protein>
    <submittedName>
        <fullName evidence="1">Uncharacterized protein</fullName>
    </submittedName>
</protein>